<name>A0AAV6YFF6_9LAMI</name>
<dbReference type="EMBL" id="WHWC01000001">
    <property type="protein sequence ID" value="KAG8390947.1"/>
    <property type="molecule type" value="Genomic_DNA"/>
</dbReference>
<protein>
    <submittedName>
        <fullName evidence="1">Uncharacterized protein</fullName>
    </submittedName>
</protein>
<evidence type="ECO:0000313" key="1">
    <source>
        <dbReference type="EMBL" id="KAG8390947.1"/>
    </source>
</evidence>
<comment type="caution">
    <text evidence="1">The sequence shown here is derived from an EMBL/GenBank/DDBJ whole genome shotgun (WGS) entry which is preliminary data.</text>
</comment>
<evidence type="ECO:0000313" key="2">
    <source>
        <dbReference type="Proteomes" id="UP000826271"/>
    </source>
</evidence>
<gene>
    <name evidence="1" type="ORF">BUALT_Bualt01G0136500</name>
</gene>
<reference evidence="1" key="1">
    <citation type="submission" date="2019-10" db="EMBL/GenBank/DDBJ databases">
        <authorList>
            <person name="Zhang R."/>
            <person name="Pan Y."/>
            <person name="Wang J."/>
            <person name="Ma R."/>
            <person name="Yu S."/>
        </authorList>
    </citation>
    <scope>NUCLEOTIDE SEQUENCE</scope>
    <source>
        <strain evidence="1">LA-IB0</strain>
        <tissue evidence="1">Leaf</tissue>
    </source>
</reference>
<sequence>MVRSSSSVSGSVDCECRQGRLGDLYPERYRRLGLPSDSRLSSVITNGRWLWPCARSQITKHITAELPPIHEHSEDSIRWKHSSNGVFTVESAREILRDRAATVLWSHLLHGLEVLKQQVRFKWMGTTWRQGVDRASRLWRGKHLLNVANRILMASIVYYMAGKK</sequence>
<organism evidence="1 2">
    <name type="scientific">Buddleja alternifolia</name>
    <dbReference type="NCBI Taxonomy" id="168488"/>
    <lineage>
        <taxon>Eukaryota</taxon>
        <taxon>Viridiplantae</taxon>
        <taxon>Streptophyta</taxon>
        <taxon>Embryophyta</taxon>
        <taxon>Tracheophyta</taxon>
        <taxon>Spermatophyta</taxon>
        <taxon>Magnoliopsida</taxon>
        <taxon>eudicotyledons</taxon>
        <taxon>Gunneridae</taxon>
        <taxon>Pentapetalae</taxon>
        <taxon>asterids</taxon>
        <taxon>lamiids</taxon>
        <taxon>Lamiales</taxon>
        <taxon>Scrophulariaceae</taxon>
        <taxon>Buddlejeae</taxon>
        <taxon>Buddleja</taxon>
    </lineage>
</organism>
<dbReference type="Proteomes" id="UP000826271">
    <property type="component" value="Unassembled WGS sequence"/>
</dbReference>
<dbReference type="AlphaFoldDB" id="A0AAV6YFF6"/>
<accession>A0AAV6YFF6</accession>
<proteinExistence type="predicted"/>
<keyword evidence="2" id="KW-1185">Reference proteome</keyword>